<evidence type="ECO:0000256" key="6">
    <source>
        <dbReference type="SAM" id="SignalP"/>
    </source>
</evidence>
<evidence type="ECO:0000313" key="8">
    <source>
        <dbReference type="EMBL" id="KRM76087.1"/>
    </source>
</evidence>
<proteinExistence type="inferred from homology"/>
<dbReference type="GO" id="GO:1904680">
    <property type="term" value="F:peptide transmembrane transporter activity"/>
    <property type="evidence" value="ECO:0007669"/>
    <property type="project" value="TreeGrafter"/>
</dbReference>
<dbReference type="InterPro" id="IPR030678">
    <property type="entry name" value="Peptide/Ni-bd"/>
</dbReference>
<evidence type="ECO:0000256" key="1">
    <source>
        <dbReference type="ARBA" id="ARBA00004196"/>
    </source>
</evidence>
<gene>
    <name evidence="8" type="ORF">FC82_GL001915</name>
</gene>
<evidence type="ECO:0000256" key="2">
    <source>
        <dbReference type="ARBA" id="ARBA00005695"/>
    </source>
</evidence>
<dbReference type="InterPro" id="IPR000914">
    <property type="entry name" value="SBP_5_dom"/>
</dbReference>
<organism evidence="8 9">
    <name type="scientific">Secundilactobacillus collinoides DSM 20515 = JCM 1123</name>
    <dbReference type="NCBI Taxonomy" id="1423733"/>
    <lineage>
        <taxon>Bacteria</taxon>
        <taxon>Bacillati</taxon>
        <taxon>Bacillota</taxon>
        <taxon>Bacilli</taxon>
        <taxon>Lactobacillales</taxon>
        <taxon>Lactobacillaceae</taxon>
        <taxon>Secundilactobacillus</taxon>
    </lineage>
</organism>
<protein>
    <submittedName>
        <fullName evidence="8">Lipoprotein, peptide binding protein OppA-like protein</fullName>
    </submittedName>
</protein>
<dbReference type="Gene3D" id="3.40.190.10">
    <property type="entry name" value="Periplasmic binding protein-like II"/>
    <property type="match status" value="1"/>
</dbReference>
<dbReference type="CDD" id="cd08504">
    <property type="entry name" value="PBP2_OppA"/>
    <property type="match status" value="1"/>
</dbReference>
<comment type="caution">
    <text evidence="8">The sequence shown here is derived from an EMBL/GenBank/DDBJ whole genome shotgun (WGS) entry which is preliminary data.</text>
</comment>
<dbReference type="Proteomes" id="UP000051845">
    <property type="component" value="Unassembled WGS sequence"/>
</dbReference>
<feature type="chain" id="PRO_5006415264" evidence="6">
    <location>
        <begin position="25"/>
        <end position="553"/>
    </location>
</feature>
<keyword evidence="5" id="KW-0653">Protein transport</keyword>
<dbReference type="PROSITE" id="PS51257">
    <property type="entry name" value="PROKAR_LIPOPROTEIN"/>
    <property type="match status" value="1"/>
</dbReference>
<evidence type="ECO:0000259" key="7">
    <source>
        <dbReference type="Pfam" id="PF00496"/>
    </source>
</evidence>
<dbReference type="GO" id="GO:0043190">
    <property type="term" value="C:ATP-binding cassette (ABC) transporter complex"/>
    <property type="evidence" value="ECO:0007669"/>
    <property type="project" value="InterPro"/>
</dbReference>
<dbReference type="SUPFAM" id="SSF53850">
    <property type="entry name" value="Periplasmic binding protein-like II"/>
    <property type="match status" value="1"/>
</dbReference>
<dbReference type="GO" id="GO:0015833">
    <property type="term" value="P:peptide transport"/>
    <property type="evidence" value="ECO:0007669"/>
    <property type="project" value="UniProtKB-KW"/>
</dbReference>
<keyword evidence="5" id="KW-0571">Peptide transport</keyword>
<comment type="subcellular location">
    <subcellularLocation>
        <location evidence="1">Cell envelope</location>
    </subcellularLocation>
</comment>
<dbReference type="GO" id="GO:0042597">
    <property type="term" value="C:periplasmic space"/>
    <property type="evidence" value="ECO:0007669"/>
    <property type="project" value="UniProtKB-ARBA"/>
</dbReference>
<keyword evidence="4 6" id="KW-0732">Signal</keyword>
<comment type="similarity">
    <text evidence="2">Belongs to the bacterial solute-binding protein 5 family.</text>
</comment>
<dbReference type="Gene3D" id="3.90.76.10">
    <property type="entry name" value="Dipeptide-binding Protein, Domain 1"/>
    <property type="match status" value="1"/>
</dbReference>
<dbReference type="PATRIC" id="fig|1423733.4.peg.2015"/>
<reference evidence="8 9" key="1">
    <citation type="journal article" date="2015" name="Genome Announc.">
        <title>Expanding the biotechnology potential of lactobacilli through comparative genomics of 213 strains and associated genera.</title>
        <authorList>
            <person name="Sun Z."/>
            <person name="Harris H.M."/>
            <person name="McCann A."/>
            <person name="Guo C."/>
            <person name="Argimon S."/>
            <person name="Zhang W."/>
            <person name="Yang X."/>
            <person name="Jeffery I.B."/>
            <person name="Cooney J.C."/>
            <person name="Kagawa T.F."/>
            <person name="Liu W."/>
            <person name="Song Y."/>
            <person name="Salvetti E."/>
            <person name="Wrobel A."/>
            <person name="Rasinkangas P."/>
            <person name="Parkhill J."/>
            <person name="Rea M.C."/>
            <person name="O'Sullivan O."/>
            <person name="Ritari J."/>
            <person name="Douillard F.P."/>
            <person name="Paul Ross R."/>
            <person name="Yang R."/>
            <person name="Briner A.E."/>
            <person name="Felis G.E."/>
            <person name="de Vos W.M."/>
            <person name="Barrangou R."/>
            <person name="Klaenhammer T.R."/>
            <person name="Caufield P.W."/>
            <person name="Cui Y."/>
            <person name="Zhang H."/>
            <person name="O'Toole P.W."/>
        </authorList>
    </citation>
    <scope>NUCLEOTIDE SEQUENCE [LARGE SCALE GENOMIC DNA]</scope>
    <source>
        <strain evidence="8 9">DSM 20515</strain>
    </source>
</reference>
<feature type="domain" description="Solute-binding protein family 5" evidence="7">
    <location>
        <begin position="81"/>
        <end position="471"/>
    </location>
</feature>
<dbReference type="STRING" id="33960.TY91_15235"/>
<evidence type="ECO:0000313" key="9">
    <source>
        <dbReference type="Proteomes" id="UP000051845"/>
    </source>
</evidence>
<dbReference type="InterPro" id="IPR039424">
    <property type="entry name" value="SBP_5"/>
</dbReference>
<keyword evidence="8" id="KW-0449">Lipoprotein</keyword>
<keyword evidence="3" id="KW-0813">Transport</keyword>
<dbReference type="PANTHER" id="PTHR30290:SF10">
    <property type="entry name" value="PERIPLASMIC OLIGOPEPTIDE-BINDING PROTEIN-RELATED"/>
    <property type="match status" value="1"/>
</dbReference>
<dbReference type="Pfam" id="PF00496">
    <property type="entry name" value="SBP_bac_5"/>
    <property type="match status" value="1"/>
</dbReference>
<sequence length="553" mass="62010">MKRFLSILGLLGLTLLTLAGCSQASRSATKSDNKGVMLHDQNVTIVQQTPLNTVDISKVTSFSKLRSSTEGLFRQGKNGHLVAGLASKTSVSHNDTVYDFTLRKNARWSNGQPITASDFVYSWKRTIAKSTHSVNANLFAGIKNATKIRRGELPASKLGVVAISAHHLRVTLDHPIAYFKTLLAYPLFAPQSKTEVQKYGKQYGKKANTQLYSGPFKLVKWRSNCKTRVLKPNPYYWDKKHVYLHSLTITTATSLKADLKRYRAGKLDEVQLFDNQITENKHQPDYVVRPFSSMRFISYNFKTANKTANQLINNQDARLAISHAIDRKTLIDNALKNASLAPKGLVTAGLSKNVKTKADFADQQSAQGTVTGNTALAKKEWRRAQKTLKLSHYSLTLTVGNDWASKQVATNIKHQLETKLNHFDVKIKMVRTTKANQLALNGQYQLLLTSWGADYPDPLSFLQIMTANSRFNYGNWRNSDYNKLIIKISNNPTGNLQNRWQQMRDAEKLLMTNQAVTPLYQQADAYLSNPKLNGVVYNISGVVADYKGAYLVK</sequence>
<dbReference type="GO" id="GO:0030313">
    <property type="term" value="C:cell envelope"/>
    <property type="evidence" value="ECO:0007669"/>
    <property type="project" value="UniProtKB-SubCell"/>
</dbReference>
<dbReference type="RefSeq" id="WP_056996624.1">
    <property type="nucleotide sequence ID" value="NZ_AYYR01000039.1"/>
</dbReference>
<dbReference type="Gene3D" id="3.10.105.10">
    <property type="entry name" value="Dipeptide-binding Protein, Domain 3"/>
    <property type="match status" value="1"/>
</dbReference>
<dbReference type="FunFam" id="3.90.76.10:FF:000001">
    <property type="entry name" value="Oligopeptide ABC transporter substrate-binding protein"/>
    <property type="match status" value="1"/>
</dbReference>
<dbReference type="PIRSF" id="PIRSF002741">
    <property type="entry name" value="MppA"/>
    <property type="match status" value="1"/>
</dbReference>
<name>A0A0R2BAA1_SECCO</name>
<evidence type="ECO:0000256" key="3">
    <source>
        <dbReference type="ARBA" id="ARBA00022448"/>
    </source>
</evidence>
<dbReference type="EMBL" id="AYYR01000039">
    <property type="protein sequence ID" value="KRM76087.1"/>
    <property type="molecule type" value="Genomic_DNA"/>
</dbReference>
<evidence type="ECO:0000256" key="4">
    <source>
        <dbReference type="ARBA" id="ARBA00022729"/>
    </source>
</evidence>
<accession>A0A0R2BAA1</accession>
<feature type="signal peptide" evidence="6">
    <location>
        <begin position="1"/>
        <end position="24"/>
    </location>
</feature>
<dbReference type="AlphaFoldDB" id="A0A0R2BAA1"/>
<evidence type="ECO:0000256" key="5">
    <source>
        <dbReference type="ARBA" id="ARBA00022856"/>
    </source>
</evidence>
<dbReference type="PANTHER" id="PTHR30290">
    <property type="entry name" value="PERIPLASMIC BINDING COMPONENT OF ABC TRANSPORTER"/>
    <property type="match status" value="1"/>
</dbReference>